<dbReference type="Proteomes" id="UP000239576">
    <property type="component" value="Unassembled WGS sequence"/>
</dbReference>
<sequence length="85" mass="9486">MIFPRETGKASAYQPPFRAAWSQAELIDEELKDGRAVTVKGWRAVKGKLVLEGNALADKKRFVRSRFVAKIVLPGLSHYTRSNGV</sequence>
<comment type="caution">
    <text evidence="1">The sequence shown here is derived from an EMBL/GenBank/DDBJ whole genome shotgun (WGS) entry which is preliminary data.</text>
</comment>
<name>A0A2T1DYZ5_9CYAN</name>
<evidence type="ECO:0000313" key="2">
    <source>
        <dbReference type="Proteomes" id="UP000239576"/>
    </source>
</evidence>
<proteinExistence type="predicted"/>
<dbReference type="EMBL" id="PVWK01000122">
    <property type="protein sequence ID" value="PSB25689.1"/>
    <property type="molecule type" value="Genomic_DNA"/>
</dbReference>
<reference evidence="1 2" key="2">
    <citation type="submission" date="2018-03" db="EMBL/GenBank/DDBJ databases">
        <title>The ancient ancestry and fast evolution of plastids.</title>
        <authorList>
            <person name="Moore K.R."/>
            <person name="Magnabosco C."/>
            <person name="Momper L."/>
            <person name="Gold D.A."/>
            <person name="Bosak T."/>
            <person name="Fournier G.P."/>
        </authorList>
    </citation>
    <scope>NUCLEOTIDE SEQUENCE [LARGE SCALE GENOMIC DNA]</scope>
    <source>
        <strain evidence="1 2">ULC18</strain>
    </source>
</reference>
<dbReference type="AlphaFoldDB" id="A0A2T1DYZ5"/>
<keyword evidence="2" id="KW-1185">Reference proteome</keyword>
<reference evidence="2" key="1">
    <citation type="submission" date="2018-02" db="EMBL/GenBank/DDBJ databases">
        <authorList>
            <person name="Moore K."/>
            <person name="Momper L."/>
        </authorList>
    </citation>
    <scope>NUCLEOTIDE SEQUENCE [LARGE SCALE GENOMIC DNA]</scope>
    <source>
        <strain evidence="2">ULC18</strain>
    </source>
</reference>
<gene>
    <name evidence="1" type="ORF">C7B82_22370</name>
</gene>
<organism evidence="1 2">
    <name type="scientific">Stenomitos frigidus ULC18</name>
    <dbReference type="NCBI Taxonomy" id="2107698"/>
    <lineage>
        <taxon>Bacteria</taxon>
        <taxon>Bacillati</taxon>
        <taxon>Cyanobacteriota</taxon>
        <taxon>Cyanophyceae</taxon>
        <taxon>Leptolyngbyales</taxon>
        <taxon>Leptolyngbyaceae</taxon>
        <taxon>Stenomitos</taxon>
    </lineage>
</organism>
<evidence type="ECO:0000313" key="1">
    <source>
        <dbReference type="EMBL" id="PSB25689.1"/>
    </source>
</evidence>
<accession>A0A2T1DYZ5</accession>
<protein>
    <submittedName>
        <fullName evidence="1">Uncharacterized protein</fullName>
    </submittedName>
</protein>